<evidence type="ECO:0000313" key="1">
    <source>
        <dbReference type="EMBL" id="KAI3770836.1"/>
    </source>
</evidence>
<gene>
    <name evidence="1" type="ORF">L6452_01981</name>
</gene>
<comment type="caution">
    <text evidence="1">The sequence shown here is derived from an EMBL/GenBank/DDBJ whole genome shotgun (WGS) entry which is preliminary data.</text>
</comment>
<keyword evidence="2" id="KW-1185">Reference proteome</keyword>
<dbReference type="EMBL" id="CM042047">
    <property type="protein sequence ID" value="KAI3770836.1"/>
    <property type="molecule type" value="Genomic_DNA"/>
</dbReference>
<reference evidence="1 2" key="2">
    <citation type="journal article" date="2022" name="Mol. Ecol. Resour.">
        <title>The genomes of chicory, endive, great burdock and yacon provide insights into Asteraceae paleo-polyploidization history and plant inulin production.</title>
        <authorList>
            <person name="Fan W."/>
            <person name="Wang S."/>
            <person name="Wang H."/>
            <person name="Wang A."/>
            <person name="Jiang F."/>
            <person name="Liu H."/>
            <person name="Zhao H."/>
            <person name="Xu D."/>
            <person name="Zhang Y."/>
        </authorList>
    </citation>
    <scope>NUCLEOTIDE SEQUENCE [LARGE SCALE GENOMIC DNA]</scope>
    <source>
        <strain evidence="2">cv. Niubang</strain>
    </source>
</reference>
<proteinExistence type="predicted"/>
<accession>A0ACB9FJ21</accession>
<name>A0ACB9FJ21_ARCLA</name>
<evidence type="ECO:0000313" key="2">
    <source>
        <dbReference type="Proteomes" id="UP001055879"/>
    </source>
</evidence>
<reference evidence="2" key="1">
    <citation type="journal article" date="2022" name="Mol. Ecol. Resour.">
        <title>The genomes of chicory, endive, great burdock and yacon provide insights into Asteraceae palaeo-polyploidization history and plant inulin production.</title>
        <authorList>
            <person name="Fan W."/>
            <person name="Wang S."/>
            <person name="Wang H."/>
            <person name="Wang A."/>
            <person name="Jiang F."/>
            <person name="Liu H."/>
            <person name="Zhao H."/>
            <person name="Xu D."/>
            <person name="Zhang Y."/>
        </authorList>
    </citation>
    <scope>NUCLEOTIDE SEQUENCE [LARGE SCALE GENOMIC DNA]</scope>
    <source>
        <strain evidence="2">cv. Niubang</strain>
    </source>
</reference>
<organism evidence="1 2">
    <name type="scientific">Arctium lappa</name>
    <name type="common">Greater burdock</name>
    <name type="synonym">Lappa major</name>
    <dbReference type="NCBI Taxonomy" id="4217"/>
    <lineage>
        <taxon>Eukaryota</taxon>
        <taxon>Viridiplantae</taxon>
        <taxon>Streptophyta</taxon>
        <taxon>Embryophyta</taxon>
        <taxon>Tracheophyta</taxon>
        <taxon>Spermatophyta</taxon>
        <taxon>Magnoliopsida</taxon>
        <taxon>eudicotyledons</taxon>
        <taxon>Gunneridae</taxon>
        <taxon>Pentapetalae</taxon>
        <taxon>asterids</taxon>
        <taxon>campanulids</taxon>
        <taxon>Asterales</taxon>
        <taxon>Asteraceae</taxon>
        <taxon>Carduoideae</taxon>
        <taxon>Cardueae</taxon>
        <taxon>Arctiinae</taxon>
        <taxon>Arctium</taxon>
    </lineage>
</organism>
<dbReference type="Proteomes" id="UP001055879">
    <property type="component" value="Linkage Group LG01"/>
</dbReference>
<sequence length="563" mass="64321">MIEIDPEVLPEVIPFRRPTGVVIREPSTIVSITAPAIVSIPPPPSFTQSTGISSSTFMPQVSTSVPLVTSSIPVQDFQISELTDMLYACLLSMVSALYEEFISFRSEARTNFSEIKEGISLLTQALTVLSNRFDRHEQSCRTEAVREDQTQEEVADREMNVDNVQDCSVEDLVKNLIESVDLSALSNVYNIYEQNIENNLQIVVYVDPDTSTRSNNLDDSDAANDMGTFFANFIEINSDDDDDIRYEKLCKVKEEDSDDIIILSDIEENVFYIDAKDKEVANTLYGDLPSEDEIPEATPDTSSLVVDQAPTTTAPSSTFEVGQPSIAQADIPPSDPVIPPSILEKGPAMTRQRRQINIHVILGIEKDSADYQYEYLMFIKCQHHGKHLVSSPHLIVWVISVSIKKFVNIWYPVFEVERRDCVLYTFSEADFNDLSIDDVEFLYDHFRNLYHRTEDVSQALFNPYGVVYRNASSQKFFLRFEEINHYSDGTLKVIKLQLENRLKAAVKSFLESRSELYQIENEEIQLLKRVLTTIDERLIFRSTLRRLEVMLGLNRLRQREERH</sequence>
<protein>
    <submittedName>
        <fullName evidence="1">Uncharacterized protein</fullName>
    </submittedName>
</protein>